<protein>
    <submittedName>
        <fullName evidence="5">Aminopeptidase P family protein</fullName>
    </submittedName>
</protein>
<evidence type="ECO:0000256" key="3">
    <source>
        <dbReference type="RuleBase" id="RU000590"/>
    </source>
</evidence>
<sequence length="376" mass="41356">MDYLDDLILRSGTSAYCLFASSDDPDMRYLTHFVTNDPVPVIKKRGEKPIMILPIMEVDRAERESIAQSITRQQAGFQEIIATEKNPYNITAALIERCSGGAVIVPPQFPLALARALEKKIPVMLDDKSTISQMRSQKSSDEISHISVVQKATEEAMENGINLIRGSTMRNGLLWHGEKQLTSELIRYTIHSALLSRGCVAKDTIVSCGEETAMPHCTGEGQLKAHQPIVIDLFPKSETSGYHADMTRTVSKGEPSGKVCELYNAVRDAEILGESLILAGVSGAECYQKVRDYFDDQGFKTDTEGFIHSLGHGIGLEVHEKPSLSPAGEELKEGHVVTVEPGLYYRGVGGVRIENMGVVTRSGFNRLTNFPVEMIL</sequence>
<reference evidence="5 6" key="1">
    <citation type="submission" date="2018-05" db="EMBL/GenBank/DDBJ databases">
        <title>Draft genome of Methanospirillum lacunae Ki8-1.</title>
        <authorList>
            <person name="Dueholm M.S."/>
            <person name="Nielsen P.H."/>
            <person name="Bakmann L.F."/>
            <person name="Otzen D.E."/>
        </authorList>
    </citation>
    <scope>NUCLEOTIDE SEQUENCE [LARGE SCALE GENOMIC DNA]</scope>
    <source>
        <strain evidence="5 6">Ki8-1</strain>
    </source>
</reference>
<dbReference type="InterPro" id="IPR036005">
    <property type="entry name" value="Creatinase/aminopeptidase-like"/>
</dbReference>
<dbReference type="InterPro" id="IPR001131">
    <property type="entry name" value="Peptidase_M24B_aminopep-P_CS"/>
</dbReference>
<comment type="similarity">
    <text evidence="3">Belongs to the peptidase M24B family.</text>
</comment>
<gene>
    <name evidence="5" type="ORF">DK846_15940</name>
</gene>
<dbReference type="Gene3D" id="3.40.350.10">
    <property type="entry name" value="Creatinase/prolidase N-terminal domain"/>
    <property type="match status" value="1"/>
</dbReference>
<dbReference type="RefSeq" id="WP_109969988.1">
    <property type="nucleotide sequence ID" value="NZ_CP176093.1"/>
</dbReference>
<dbReference type="SUPFAM" id="SSF55920">
    <property type="entry name" value="Creatinase/aminopeptidase"/>
    <property type="match status" value="1"/>
</dbReference>
<dbReference type="PANTHER" id="PTHR46112">
    <property type="entry name" value="AMINOPEPTIDASE"/>
    <property type="match status" value="1"/>
</dbReference>
<dbReference type="GO" id="GO:0046872">
    <property type="term" value="F:metal ion binding"/>
    <property type="evidence" value="ECO:0007669"/>
    <property type="project" value="UniProtKB-KW"/>
</dbReference>
<dbReference type="Pfam" id="PF00557">
    <property type="entry name" value="Peptidase_M24"/>
    <property type="match status" value="1"/>
</dbReference>
<dbReference type="InterPro" id="IPR000994">
    <property type="entry name" value="Pept_M24"/>
</dbReference>
<feature type="domain" description="Peptidase M24" evidence="4">
    <location>
        <begin position="149"/>
        <end position="360"/>
    </location>
</feature>
<evidence type="ECO:0000256" key="1">
    <source>
        <dbReference type="ARBA" id="ARBA00022723"/>
    </source>
</evidence>
<name>A0A2V2N3T9_9EURY</name>
<evidence type="ECO:0000313" key="6">
    <source>
        <dbReference type="Proteomes" id="UP000245657"/>
    </source>
</evidence>
<keyword evidence="6" id="KW-1185">Reference proteome</keyword>
<dbReference type="Gene3D" id="3.90.230.10">
    <property type="entry name" value="Creatinase/methionine aminopeptidase superfamily"/>
    <property type="match status" value="1"/>
</dbReference>
<dbReference type="InterPro" id="IPR050659">
    <property type="entry name" value="Peptidase_M24B"/>
</dbReference>
<proteinExistence type="inferred from homology"/>
<keyword evidence="2" id="KW-0378">Hydrolase</keyword>
<evidence type="ECO:0000256" key="2">
    <source>
        <dbReference type="ARBA" id="ARBA00022801"/>
    </source>
</evidence>
<dbReference type="GO" id="GO:0004177">
    <property type="term" value="F:aminopeptidase activity"/>
    <property type="evidence" value="ECO:0007669"/>
    <property type="project" value="UniProtKB-KW"/>
</dbReference>
<comment type="caution">
    <text evidence="5">The sequence shown here is derived from an EMBL/GenBank/DDBJ whole genome shotgun (WGS) entry which is preliminary data.</text>
</comment>
<keyword evidence="5" id="KW-0031">Aminopeptidase</keyword>
<evidence type="ECO:0000259" key="4">
    <source>
        <dbReference type="Pfam" id="PF00557"/>
    </source>
</evidence>
<dbReference type="InterPro" id="IPR029149">
    <property type="entry name" value="Creatin/AminoP/Spt16_N"/>
</dbReference>
<dbReference type="PANTHER" id="PTHR46112:SF2">
    <property type="entry name" value="XAA-PRO AMINOPEPTIDASE P-RELATED"/>
    <property type="match status" value="1"/>
</dbReference>
<dbReference type="AlphaFoldDB" id="A0A2V2N3T9"/>
<evidence type="ECO:0000313" key="5">
    <source>
        <dbReference type="EMBL" id="PWR69923.1"/>
    </source>
</evidence>
<dbReference type="PROSITE" id="PS00491">
    <property type="entry name" value="PROLINE_PEPTIDASE"/>
    <property type="match status" value="1"/>
</dbReference>
<dbReference type="EMBL" id="QGMY01000017">
    <property type="protein sequence ID" value="PWR69923.1"/>
    <property type="molecule type" value="Genomic_DNA"/>
</dbReference>
<keyword evidence="1 3" id="KW-0479">Metal-binding</keyword>
<keyword evidence="5" id="KW-0645">Protease</keyword>
<dbReference type="OrthoDB" id="1346at2157"/>
<organism evidence="5 6">
    <name type="scientific">Methanospirillum lacunae</name>
    <dbReference type="NCBI Taxonomy" id="668570"/>
    <lineage>
        <taxon>Archaea</taxon>
        <taxon>Methanobacteriati</taxon>
        <taxon>Methanobacteriota</taxon>
        <taxon>Stenosarchaea group</taxon>
        <taxon>Methanomicrobia</taxon>
        <taxon>Methanomicrobiales</taxon>
        <taxon>Methanospirillaceae</taxon>
        <taxon>Methanospirillum</taxon>
    </lineage>
</organism>
<dbReference type="Proteomes" id="UP000245657">
    <property type="component" value="Unassembled WGS sequence"/>
</dbReference>
<accession>A0A2V2N3T9</accession>
<dbReference type="GeneID" id="97547443"/>